<feature type="transmembrane region" description="Helical" evidence="1">
    <location>
        <begin position="126"/>
        <end position="145"/>
    </location>
</feature>
<proteinExistence type="predicted"/>
<reference evidence="2 3" key="1">
    <citation type="submission" date="2016-01" db="EMBL/GenBank/DDBJ databases">
        <title>Genome Sequences of Twelve Sporeforming Bacillus Species Isolated from Foods.</title>
        <authorList>
            <person name="Berendsen E.M."/>
            <person name="Wells-Bennik M.H."/>
            <person name="Krawcyk A.O."/>
            <person name="De Jong A."/>
            <person name="Holsappel S."/>
            <person name="Eijlander R.T."/>
            <person name="Kuipers O.P."/>
        </authorList>
    </citation>
    <scope>NUCLEOTIDE SEQUENCE [LARGE SCALE GENOMIC DNA]</scope>
    <source>
        <strain evidence="2 3">B4098</strain>
    </source>
</reference>
<comment type="caution">
    <text evidence="2">The sequence shown here is derived from an EMBL/GenBank/DDBJ whole genome shotgun (WGS) entry which is preliminary data.</text>
</comment>
<evidence type="ECO:0000313" key="3">
    <source>
        <dbReference type="Proteomes" id="UP000075288"/>
    </source>
</evidence>
<feature type="transmembrane region" description="Helical" evidence="1">
    <location>
        <begin position="7"/>
        <end position="23"/>
    </location>
</feature>
<protein>
    <submittedName>
        <fullName evidence="2">Uncharacterized protein</fullName>
    </submittedName>
</protein>
<feature type="transmembrane region" description="Helical" evidence="1">
    <location>
        <begin position="35"/>
        <end position="56"/>
    </location>
</feature>
<feature type="transmembrane region" description="Helical" evidence="1">
    <location>
        <begin position="362"/>
        <end position="381"/>
    </location>
</feature>
<keyword evidence="1" id="KW-0812">Transmembrane</keyword>
<dbReference type="EMBL" id="LQYG01000025">
    <property type="protein sequence ID" value="KYC64652.1"/>
    <property type="molecule type" value="Genomic_DNA"/>
</dbReference>
<evidence type="ECO:0000256" key="1">
    <source>
        <dbReference type="SAM" id="Phobius"/>
    </source>
</evidence>
<keyword evidence="1" id="KW-1133">Transmembrane helix</keyword>
<organism evidence="2 3">
    <name type="scientific">Heyndrickxia coagulans</name>
    <name type="common">Weizmannia coagulans</name>
    <dbReference type="NCBI Taxonomy" id="1398"/>
    <lineage>
        <taxon>Bacteria</taxon>
        <taxon>Bacillati</taxon>
        <taxon>Bacillota</taxon>
        <taxon>Bacilli</taxon>
        <taxon>Bacillales</taxon>
        <taxon>Bacillaceae</taxon>
        <taxon>Heyndrickxia</taxon>
    </lineage>
</organism>
<dbReference type="PATRIC" id="fig|1398.26.peg.2033"/>
<feature type="transmembrane region" description="Helical" evidence="1">
    <location>
        <begin position="63"/>
        <end position="81"/>
    </location>
</feature>
<feature type="transmembrane region" description="Helical" evidence="1">
    <location>
        <begin position="215"/>
        <end position="232"/>
    </location>
</feature>
<dbReference type="RefSeq" id="WP_061566379.1">
    <property type="nucleotide sequence ID" value="NZ_JARTFE010000001.1"/>
</dbReference>
<sequence>MKRILNTGILIIFLLELNFFYVWNNATLSVYNSKYQKILLVLITLILFELLLAFILKKYKTYIFGNLVISFVLIWVVEFIYSKLLYEQNFMQVIKASNSYLLILLYFIFVYYLSQKGVSEKFLHKILVVSTIILSFLFIIQWNLYHKFGIFLNIPFNVRFDELRITEGEGVINVGIVIAFALIFNKQVNKGLKIISILAAFIGLFELIFVQKTRLAIFCVLIGCFVVLLIKFHKNVKSLVLLTIILTLVVIASINSSYYKNYISSADSTGFSYTARQQEALFYLDQIKQHPLLSMGFIDPVKFDRSFQLVRGPQGYLFKSDVGIIGFVNTFGIIGFFWYLAFLYKTLKYLFVLWNSNLLNNYLELAGIWVFLFTSSFTLIIMDSQRIIALPVYLAILDGAVKRAYEKNLIKFNI</sequence>
<feature type="transmembrane region" description="Helical" evidence="1">
    <location>
        <begin position="322"/>
        <end position="341"/>
    </location>
</feature>
<feature type="transmembrane region" description="Helical" evidence="1">
    <location>
        <begin position="165"/>
        <end position="184"/>
    </location>
</feature>
<gene>
    <name evidence="2" type="ORF">B4098_0881</name>
</gene>
<accession>A0A150K5A8</accession>
<dbReference type="AlphaFoldDB" id="A0A150K5A8"/>
<feature type="transmembrane region" description="Helical" evidence="1">
    <location>
        <begin position="191"/>
        <end position="209"/>
    </location>
</feature>
<dbReference type="Proteomes" id="UP000075288">
    <property type="component" value="Unassembled WGS sequence"/>
</dbReference>
<name>A0A150K5A8_HEYCO</name>
<feature type="transmembrane region" description="Helical" evidence="1">
    <location>
        <begin position="239"/>
        <end position="259"/>
    </location>
</feature>
<keyword evidence="1" id="KW-0472">Membrane</keyword>
<feature type="transmembrane region" description="Helical" evidence="1">
    <location>
        <begin position="93"/>
        <end position="114"/>
    </location>
</feature>
<evidence type="ECO:0000313" key="2">
    <source>
        <dbReference type="EMBL" id="KYC64652.1"/>
    </source>
</evidence>